<reference evidence="2" key="1">
    <citation type="submission" date="2022-10" db="EMBL/GenBank/DDBJ databases">
        <title>Roseovarius pelagicus sp. nov., isolated from Arctic seawater.</title>
        <authorList>
            <person name="Hong Y.W."/>
            <person name="Hwang C.Y."/>
        </authorList>
    </citation>
    <scope>NUCLEOTIDE SEQUENCE</scope>
    <source>
        <strain evidence="2">HL-MP18</strain>
    </source>
</reference>
<protein>
    <submittedName>
        <fullName evidence="2">Uncharacterized protein</fullName>
    </submittedName>
</protein>
<keyword evidence="3" id="KW-1185">Reference proteome</keyword>
<feature type="compositionally biased region" description="Polar residues" evidence="1">
    <location>
        <begin position="43"/>
        <end position="58"/>
    </location>
</feature>
<gene>
    <name evidence="2" type="ORF">N7U68_11425</name>
</gene>
<evidence type="ECO:0000313" key="3">
    <source>
        <dbReference type="Proteomes" id="UP001064087"/>
    </source>
</evidence>
<accession>A0ABY6D6I3</accession>
<feature type="region of interest" description="Disordered" evidence="1">
    <location>
        <begin position="39"/>
        <end position="58"/>
    </location>
</feature>
<proteinExistence type="predicted"/>
<dbReference type="RefSeq" id="WP_263046875.1">
    <property type="nucleotide sequence ID" value="NZ_CP106738.1"/>
</dbReference>
<evidence type="ECO:0000313" key="2">
    <source>
        <dbReference type="EMBL" id="UXX81741.1"/>
    </source>
</evidence>
<organism evidence="2 3">
    <name type="scientific">Roseovarius pelagicus</name>
    <dbReference type="NCBI Taxonomy" id="2980108"/>
    <lineage>
        <taxon>Bacteria</taxon>
        <taxon>Pseudomonadati</taxon>
        <taxon>Pseudomonadota</taxon>
        <taxon>Alphaproteobacteria</taxon>
        <taxon>Rhodobacterales</taxon>
        <taxon>Roseobacteraceae</taxon>
        <taxon>Roseovarius</taxon>
    </lineage>
</organism>
<dbReference type="EMBL" id="CP106738">
    <property type="protein sequence ID" value="UXX81741.1"/>
    <property type="molecule type" value="Genomic_DNA"/>
</dbReference>
<sequence length="58" mass="6466">MLSPLTAEGIGLHESTYTAEIYRAGIENVDRRTPWFGERSAASIETQSTDRNMTGLYT</sequence>
<name>A0ABY6D6I3_9RHOB</name>
<dbReference type="Proteomes" id="UP001064087">
    <property type="component" value="Chromosome"/>
</dbReference>
<evidence type="ECO:0000256" key="1">
    <source>
        <dbReference type="SAM" id="MobiDB-lite"/>
    </source>
</evidence>